<dbReference type="RefSeq" id="XP_002997178.1">
    <property type="nucleotide sequence ID" value="XM_002997132.1"/>
</dbReference>
<keyword evidence="1" id="KW-0732">Signal</keyword>
<dbReference type="KEGG" id="pif:PITG_18900"/>
<reference evidence="3" key="1">
    <citation type="journal article" date="2009" name="Nature">
        <title>Genome sequence and analysis of the Irish potato famine pathogen Phytophthora infestans.</title>
        <authorList>
            <consortium name="The Broad Institute Genome Sequencing Platform"/>
            <person name="Haas B.J."/>
            <person name="Kamoun S."/>
            <person name="Zody M.C."/>
            <person name="Jiang R.H."/>
            <person name="Handsaker R.E."/>
            <person name="Cano L.M."/>
            <person name="Grabherr M."/>
            <person name="Kodira C.D."/>
            <person name="Raffaele S."/>
            <person name="Torto-Alalibo T."/>
            <person name="Bozkurt T.O."/>
            <person name="Ah-Fong A.M."/>
            <person name="Alvarado L."/>
            <person name="Anderson V.L."/>
            <person name="Armstrong M.R."/>
            <person name="Avrova A."/>
            <person name="Baxter L."/>
            <person name="Beynon J."/>
            <person name="Boevink P.C."/>
            <person name="Bollmann S.R."/>
            <person name="Bos J.I."/>
            <person name="Bulone V."/>
            <person name="Cai G."/>
            <person name="Cakir C."/>
            <person name="Carrington J.C."/>
            <person name="Chawner M."/>
            <person name="Conti L."/>
            <person name="Costanzo S."/>
            <person name="Ewan R."/>
            <person name="Fahlgren N."/>
            <person name="Fischbach M.A."/>
            <person name="Fugelstad J."/>
            <person name="Gilroy E.M."/>
            <person name="Gnerre S."/>
            <person name="Green P.J."/>
            <person name="Grenville-Briggs L.J."/>
            <person name="Griffith J."/>
            <person name="Grunwald N.J."/>
            <person name="Horn K."/>
            <person name="Horner N.R."/>
            <person name="Hu C.H."/>
            <person name="Huitema E."/>
            <person name="Jeong D.H."/>
            <person name="Jones A.M."/>
            <person name="Jones J.D."/>
            <person name="Jones R.W."/>
            <person name="Karlsson E.K."/>
            <person name="Kunjeti S.G."/>
            <person name="Lamour K."/>
            <person name="Liu Z."/>
            <person name="Ma L."/>
            <person name="Maclean D."/>
            <person name="Chibucos M.C."/>
            <person name="McDonald H."/>
            <person name="McWalters J."/>
            <person name="Meijer H.J."/>
            <person name="Morgan W."/>
            <person name="Morris P.F."/>
            <person name="Munro C.A."/>
            <person name="O'Neill K."/>
            <person name="Ospina-Giraldo M."/>
            <person name="Pinzon A."/>
            <person name="Pritchard L."/>
            <person name="Ramsahoye B."/>
            <person name="Ren Q."/>
            <person name="Restrepo S."/>
            <person name="Roy S."/>
            <person name="Sadanandom A."/>
            <person name="Savidor A."/>
            <person name="Schornack S."/>
            <person name="Schwartz D.C."/>
            <person name="Schumann U.D."/>
            <person name="Schwessinger B."/>
            <person name="Seyer L."/>
            <person name="Sharpe T."/>
            <person name="Silvar C."/>
            <person name="Song J."/>
            <person name="Studholme D.J."/>
            <person name="Sykes S."/>
            <person name="Thines M."/>
            <person name="van de Vondervoort P.J."/>
            <person name="Phuntumart V."/>
            <person name="Wawra S."/>
            <person name="Weide R."/>
            <person name="Win J."/>
            <person name="Young C."/>
            <person name="Zhou S."/>
            <person name="Fry W."/>
            <person name="Meyers B.C."/>
            <person name="van West P."/>
            <person name="Ristaino J."/>
            <person name="Govers F."/>
            <person name="Birch P.R."/>
            <person name="Whisson S.C."/>
            <person name="Judelson H.S."/>
            <person name="Nusbaum C."/>
        </authorList>
    </citation>
    <scope>NUCLEOTIDE SEQUENCE [LARGE SCALE GENOMIC DNA]</scope>
    <source>
        <strain evidence="3">T30-4</strain>
    </source>
</reference>
<name>D0NZQ2_PHYIT</name>
<feature type="chain" id="PRO_5003012520" description="Secreted RxLR effector peptide protein" evidence="1">
    <location>
        <begin position="25"/>
        <end position="61"/>
    </location>
</feature>
<dbReference type="Proteomes" id="UP000006643">
    <property type="component" value="Unassembled WGS sequence"/>
</dbReference>
<feature type="signal peptide" evidence="1">
    <location>
        <begin position="1"/>
        <end position="24"/>
    </location>
</feature>
<keyword evidence="3" id="KW-1185">Reference proteome</keyword>
<evidence type="ECO:0000313" key="3">
    <source>
        <dbReference type="Proteomes" id="UP000006643"/>
    </source>
</evidence>
<evidence type="ECO:0000313" key="2">
    <source>
        <dbReference type="EMBL" id="EEY69617.1"/>
    </source>
</evidence>
<dbReference type="VEuPathDB" id="FungiDB:PITG_18900"/>
<organism evidence="2 3">
    <name type="scientific">Phytophthora infestans (strain T30-4)</name>
    <name type="common">Potato late blight agent</name>
    <dbReference type="NCBI Taxonomy" id="403677"/>
    <lineage>
        <taxon>Eukaryota</taxon>
        <taxon>Sar</taxon>
        <taxon>Stramenopiles</taxon>
        <taxon>Oomycota</taxon>
        <taxon>Peronosporomycetes</taxon>
        <taxon>Peronosporales</taxon>
        <taxon>Peronosporaceae</taxon>
        <taxon>Phytophthora</taxon>
    </lineage>
</organism>
<proteinExistence type="predicted"/>
<gene>
    <name evidence="2" type="ORF">PITG_18900</name>
</gene>
<accession>D0NZQ2</accession>
<sequence length="61" mass="6709">MGAAQLLLSILVQLCLYPTWPVLAKEVFTGKATTYGLEPALGETEARVWHRTASIPRILGR</sequence>
<dbReference type="EMBL" id="DS028203">
    <property type="protein sequence ID" value="EEY69617.1"/>
    <property type="molecule type" value="Genomic_DNA"/>
</dbReference>
<dbReference type="HOGENOM" id="CLU_2927579_0_0_1"/>
<dbReference type="GeneID" id="9473631"/>
<evidence type="ECO:0008006" key="4">
    <source>
        <dbReference type="Google" id="ProtNLM"/>
    </source>
</evidence>
<dbReference type="InParanoid" id="D0NZQ2"/>
<evidence type="ECO:0000256" key="1">
    <source>
        <dbReference type="SAM" id="SignalP"/>
    </source>
</evidence>
<dbReference type="AlphaFoldDB" id="D0NZQ2"/>
<protein>
    <recommendedName>
        <fullName evidence="4">Secreted RxLR effector peptide protein</fullName>
    </recommendedName>
</protein>